<dbReference type="Proteomes" id="UP000280296">
    <property type="component" value="Unassembled WGS sequence"/>
</dbReference>
<comment type="similarity">
    <text evidence="2 7">Belongs to the peptidase M14 family.</text>
</comment>
<feature type="active site" description="Proton donor/acceptor" evidence="7">
    <location>
        <position position="373"/>
    </location>
</feature>
<dbReference type="GO" id="GO:0008270">
    <property type="term" value="F:zinc ion binding"/>
    <property type="evidence" value="ECO:0007669"/>
    <property type="project" value="InterPro"/>
</dbReference>
<gene>
    <name evidence="11" type="ORF">TsocGM_01915</name>
</gene>
<dbReference type="GO" id="GO:0005615">
    <property type="term" value="C:extracellular space"/>
    <property type="evidence" value="ECO:0007669"/>
    <property type="project" value="TreeGrafter"/>
</dbReference>
<feature type="chain" id="PRO_5019148055" evidence="9">
    <location>
        <begin position="26"/>
        <end position="908"/>
    </location>
</feature>
<feature type="domain" description="Peptidase M14" evidence="10">
    <location>
        <begin position="46"/>
        <end position="398"/>
    </location>
</feature>
<dbReference type="InterPro" id="IPR029062">
    <property type="entry name" value="Class_I_gatase-like"/>
</dbReference>
<keyword evidence="12" id="KW-1185">Reference proteome</keyword>
<evidence type="ECO:0000259" key="10">
    <source>
        <dbReference type="PROSITE" id="PS52035"/>
    </source>
</evidence>
<feature type="signal peptide" evidence="9">
    <location>
        <begin position="1"/>
        <end position="25"/>
    </location>
</feature>
<dbReference type="Gene3D" id="3.40.50.880">
    <property type="match status" value="1"/>
</dbReference>
<evidence type="ECO:0000256" key="5">
    <source>
        <dbReference type="ARBA" id="ARBA00022833"/>
    </source>
</evidence>
<dbReference type="Pfam" id="PF00246">
    <property type="entry name" value="Peptidase_M14"/>
    <property type="match status" value="1"/>
</dbReference>
<dbReference type="SUPFAM" id="SSF53187">
    <property type="entry name" value="Zn-dependent exopeptidases"/>
    <property type="match status" value="1"/>
</dbReference>
<organism evidence="11 12">
    <name type="scientific">Tautonia sociabilis</name>
    <dbReference type="NCBI Taxonomy" id="2080755"/>
    <lineage>
        <taxon>Bacteria</taxon>
        <taxon>Pseudomonadati</taxon>
        <taxon>Planctomycetota</taxon>
        <taxon>Planctomycetia</taxon>
        <taxon>Isosphaerales</taxon>
        <taxon>Isosphaeraceae</taxon>
        <taxon>Tautonia</taxon>
    </lineage>
</organism>
<keyword evidence="6" id="KW-0482">Metalloprotease</keyword>
<evidence type="ECO:0000313" key="11">
    <source>
        <dbReference type="EMBL" id="RUL89551.1"/>
    </source>
</evidence>
<dbReference type="GO" id="GO:0004181">
    <property type="term" value="F:metallocarboxypeptidase activity"/>
    <property type="evidence" value="ECO:0007669"/>
    <property type="project" value="InterPro"/>
</dbReference>
<keyword evidence="4" id="KW-0378">Hydrolase</keyword>
<dbReference type="SUPFAM" id="SSF52317">
    <property type="entry name" value="Class I glutamine amidotransferase-like"/>
    <property type="match status" value="1"/>
</dbReference>
<dbReference type="PROSITE" id="PS52035">
    <property type="entry name" value="PEPTIDASE_M14"/>
    <property type="match status" value="1"/>
</dbReference>
<dbReference type="EMBL" id="RYZH01000002">
    <property type="protein sequence ID" value="RUL89551.1"/>
    <property type="molecule type" value="Genomic_DNA"/>
</dbReference>
<protein>
    <submittedName>
        <fullName evidence="11">Peptidase M14</fullName>
    </submittedName>
</protein>
<dbReference type="RefSeq" id="WP_126723627.1">
    <property type="nucleotide sequence ID" value="NZ_RYZH01000002.1"/>
</dbReference>
<evidence type="ECO:0000256" key="2">
    <source>
        <dbReference type="ARBA" id="ARBA00005988"/>
    </source>
</evidence>
<dbReference type="InterPro" id="IPR000834">
    <property type="entry name" value="Peptidase_M14"/>
</dbReference>
<proteinExistence type="inferred from homology"/>
<evidence type="ECO:0000256" key="9">
    <source>
        <dbReference type="SAM" id="SignalP"/>
    </source>
</evidence>
<evidence type="ECO:0000256" key="6">
    <source>
        <dbReference type="ARBA" id="ARBA00023049"/>
    </source>
</evidence>
<feature type="region of interest" description="Disordered" evidence="8">
    <location>
        <begin position="882"/>
        <end position="908"/>
    </location>
</feature>
<dbReference type="GO" id="GO:0006508">
    <property type="term" value="P:proteolysis"/>
    <property type="evidence" value="ECO:0007669"/>
    <property type="project" value="UniProtKB-KW"/>
</dbReference>
<dbReference type="Gene3D" id="3.40.630.10">
    <property type="entry name" value="Zn peptidases"/>
    <property type="match status" value="1"/>
</dbReference>
<dbReference type="CDD" id="cd06240">
    <property type="entry name" value="M14-like"/>
    <property type="match status" value="1"/>
</dbReference>
<keyword evidence="5" id="KW-0862">Zinc</keyword>
<reference evidence="11 12" key="2">
    <citation type="submission" date="2019-01" db="EMBL/GenBank/DDBJ databases">
        <title>Tautonia sociabilis, a novel thermotolerant planctomycete of Isosphaeraceae family, isolated from a 4000 m deep subterranean habitat.</title>
        <authorList>
            <person name="Kovaleva O.L."/>
            <person name="Elcheninov A.G."/>
            <person name="Van Heerden E."/>
            <person name="Toshchakov S.V."/>
            <person name="Novikov A."/>
            <person name="Bonch-Osmolovskaya E.A."/>
            <person name="Kublanov I.V."/>
        </authorList>
    </citation>
    <scope>NUCLEOTIDE SEQUENCE [LARGE SCALE GENOMIC DNA]</scope>
    <source>
        <strain evidence="11 12">GM2012</strain>
    </source>
</reference>
<accession>A0A432MQ02</accession>
<comment type="caution">
    <text evidence="11">The sequence shown here is derived from an EMBL/GenBank/DDBJ whole genome shotgun (WGS) entry which is preliminary data.</text>
</comment>
<reference evidence="11 12" key="1">
    <citation type="submission" date="2018-12" db="EMBL/GenBank/DDBJ databases">
        <authorList>
            <person name="Toschakov S.V."/>
        </authorList>
    </citation>
    <scope>NUCLEOTIDE SEQUENCE [LARGE SCALE GENOMIC DNA]</scope>
    <source>
        <strain evidence="11 12">GM2012</strain>
    </source>
</reference>
<evidence type="ECO:0000256" key="1">
    <source>
        <dbReference type="ARBA" id="ARBA00001947"/>
    </source>
</evidence>
<name>A0A432MQ02_9BACT</name>
<evidence type="ECO:0000256" key="4">
    <source>
        <dbReference type="ARBA" id="ARBA00022801"/>
    </source>
</evidence>
<evidence type="ECO:0000313" key="12">
    <source>
        <dbReference type="Proteomes" id="UP000280296"/>
    </source>
</evidence>
<evidence type="ECO:0000256" key="3">
    <source>
        <dbReference type="ARBA" id="ARBA00022670"/>
    </source>
</evidence>
<dbReference type="PANTHER" id="PTHR11705">
    <property type="entry name" value="PROTEASE FAMILY M14 CARBOXYPEPTIDASE A,B"/>
    <property type="match status" value="1"/>
</dbReference>
<evidence type="ECO:0000256" key="7">
    <source>
        <dbReference type="PROSITE-ProRule" id="PRU01379"/>
    </source>
</evidence>
<comment type="cofactor">
    <cofactor evidence="1">
        <name>Zn(2+)</name>
        <dbReference type="ChEBI" id="CHEBI:29105"/>
    </cofactor>
</comment>
<dbReference type="OrthoDB" id="9767214at2"/>
<dbReference type="AlphaFoldDB" id="A0A432MQ02"/>
<feature type="compositionally biased region" description="Polar residues" evidence="8">
    <location>
        <begin position="893"/>
        <end position="908"/>
    </location>
</feature>
<keyword evidence="3" id="KW-0645">Protease</keyword>
<sequence length="908" mass="99091">MSPIRSATLAPLILLGLAAPPPSTAQEQAVPQPEQVLGFRPGEDFRLAPWERVVNYFEAVDAASGRVAVRELGSTTQGRPFLVAAISSEDTIADLGRYQDLQRRLSLPDPELPSEEAEALVERSKTTVLITCSIHSSETASTLMACALLHELATGDDPETRAILENTIVLLVPSVNPDGVDIVHDWYERSKGTPWEGSGMPRLYHPYAGHDTNRDWFMLNLVETRHLTRLLYTEWFPTITWDVHQMGSTGPRLFVPPFHDPVNPNLDPRISQGIFLIGAHLAADLARAGKKGVATHVMYDNWWNGGNRTVPQRHNMVGILTEAASVKLASPIFLERSDLRGGGRGFDDHEARVTFVDPWPGGWWRIGDIIEYELISARALLTLAARYRDWFQSNYRAVAMDQIRKGSEHPPFAWVVPGGQRDPGTAAKLLEILLATGIQARRATSPFEAGGVEYPAGSWILPAAQPYRPHLKDMMERQEYPERVGPDGRPERPYDVAGWTLPLQMGVKAVAIAEPFEAQAEPVTAVDTTPGRIEGDLDEADAFYITNRANDDFTILFALLDAEIPVDRLEEPRTVGGHDLPSGSLRIPSFEDSLRLLNEVLPETSAVALAVDEPQVFDLPLPDADLGPEGIVGDGAPLPSWTRLKAPRIALYQPWVPSMDEGWTRLVFDRFGVPYRTVHNADIVAGDLIERFDVLVLPSIGRRTLREGYRPDQTEPAYVGGLAGDGVEAIRRFVEAGGRLVCLEDSCEFAIESLGLPVVDVLDGVSSNSFYCPGSILAVRFDESSYLTLGMPADGSAFFSNSRGFRPAEGAGDRVSVACRYAETNLLESGWLLGEEHLAGSAALVDVSLGKGRVVLFGFPPQHRGQTHATFRPLFNALLGPAGPTLGEEGSGHSPQTASVTSGADSGD</sequence>
<evidence type="ECO:0000256" key="8">
    <source>
        <dbReference type="SAM" id="MobiDB-lite"/>
    </source>
</evidence>
<keyword evidence="9" id="KW-0732">Signal</keyword>
<dbReference type="PANTHER" id="PTHR11705:SF143">
    <property type="entry name" value="SLL0236 PROTEIN"/>
    <property type="match status" value="1"/>
</dbReference>